<dbReference type="RefSeq" id="WP_264600494.1">
    <property type="nucleotide sequence ID" value="NZ_JAOQNS010000003.1"/>
</dbReference>
<dbReference type="EMBL" id="JAOQNS010000003">
    <property type="protein sequence ID" value="MCW2306827.1"/>
    <property type="molecule type" value="Genomic_DNA"/>
</dbReference>
<gene>
    <name evidence="4" type="ORF">M2319_001149</name>
</gene>
<proteinExistence type="predicted"/>
<dbReference type="PANTHER" id="PTHR11748:SF119">
    <property type="entry name" value="D-2-HYDROXYGLUTARATE DEHYDROGENASE"/>
    <property type="match status" value="1"/>
</dbReference>
<dbReference type="SUPFAM" id="SSF56176">
    <property type="entry name" value="FAD-binding/transporter-associated domain-like"/>
    <property type="match status" value="1"/>
</dbReference>
<accession>A0ABT3H8U6</accession>
<feature type="domain" description="FAD-binding PCMH-type" evidence="3">
    <location>
        <begin position="41"/>
        <end position="215"/>
    </location>
</feature>
<reference evidence="5" key="1">
    <citation type="submission" date="2023-07" db="EMBL/GenBank/DDBJ databases">
        <title>Genome sequencing of Purple Non-Sulfur Bacteria from various extreme environments.</title>
        <authorList>
            <person name="Mayer M."/>
        </authorList>
    </citation>
    <scope>NUCLEOTIDE SEQUENCE [LARGE SCALE GENOMIC DNA]</scope>
    <source>
        <strain evidence="5">DSM 17935</strain>
    </source>
</reference>
<dbReference type="InterPro" id="IPR006094">
    <property type="entry name" value="Oxid_FAD_bind_N"/>
</dbReference>
<protein>
    <submittedName>
        <fullName evidence="4">FAD/FMN-containing dehydrogenase</fullName>
    </submittedName>
</protein>
<organism evidence="4 5">
    <name type="scientific">Rhodobium gokarnense</name>
    <dbReference type="NCBI Taxonomy" id="364296"/>
    <lineage>
        <taxon>Bacteria</taxon>
        <taxon>Pseudomonadati</taxon>
        <taxon>Pseudomonadota</taxon>
        <taxon>Alphaproteobacteria</taxon>
        <taxon>Hyphomicrobiales</taxon>
        <taxon>Rhodobiaceae</taxon>
        <taxon>Rhodobium</taxon>
    </lineage>
</organism>
<keyword evidence="5" id="KW-1185">Reference proteome</keyword>
<dbReference type="InterPro" id="IPR016166">
    <property type="entry name" value="FAD-bd_PCMH"/>
</dbReference>
<evidence type="ECO:0000313" key="4">
    <source>
        <dbReference type="EMBL" id="MCW2306827.1"/>
    </source>
</evidence>
<sequence length="472" mass="51779">MTNIDAFKADIAGIDFRDQGAIVQQKSRDFFWYSPVLRRQLDKACADVIVIPQGEADILRVLAAAYRHDIPVTARGAGTGNFGQSVPLSGGVVLDLSPFDAITDIRPGAIVVQPGAKPIAVDQAARDQGRQELRVRPTTHRTATMGGFVAGGIGGIGSVRYGTLSDPGNVLKLRIATLEAEPRIIELSGADVFKAMHTYGTTGVYTELELGLTEAHDWVDVLAGFDRFMAASRFGYDIANDEGVVVNEVAVIAAPFPYDSFIHHQKYIRTGQHVCLVKVAASSLAAFEEAVARHDGEIIFRTDEMECTDLTGLPSVDEMVWNHTTLRGIRMDPTVTYLQVLYPAENVLGVIENLLGKMNDEVTTHLEFIRVGGKITCYAMPVVRYTTDDRLDEINLAYEELGCRVFNPHRYTIEEGGMKATDEAQVAFKRETDPKGLLNPGKMIAWEDPDYSVSSGSMYLFPGLEPRTFDIV</sequence>
<keyword evidence="2" id="KW-0274">FAD</keyword>
<name>A0ABT3H8U6_9HYPH</name>
<dbReference type="InterPro" id="IPR036318">
    <property type="entry name" value="FAD-bd_PCMH-like_sf"/>
</dbReference>
<dbReference type="Proteomes" id="UP001209755">
    <property type="component" value="Unassembled WGS sequence"/>
</dbReference>
<comment type="caution">
    <text evidence="4">The sequence shown here is derived from an EMBL/GenBank/DDBJ whole genome shotgun (WGS) entry which is preliminary data.</text>
</comment>
<evidence type="ECO:0000313" key="5">
    <source>
        <dbReference type="Proteomes" id="UP001209755"/>
    </source>
</evidence>
<keyword evidence="1" id="KW-0285">Flavoprotein</keyword>
<evidence type="ECO:0000256" key="2">
    <source>
        <dbReference type="ARBA" id="ARBA00022827"/>
    </source>
</evidence>
<dbReference type="InterPro" id="IPR016164">
    <property type="entry name" value="FAD-linked_Oxase-like_C"/>
</dbReference>
<dbReference type="PROSITE" id="PS51387">
    <property type="entry name" value="FAD_PCMH"/>
    <property type="match status" value="1"/>
</dbReference>
<dbReference type="Gene3D" id="3.30.465.10">
    <property type="match status" value="1"/>
</dbReference>
<evidence type="ECO:0000256" key="1">
    <source>
        <dbReference type="ARBA" id="ARBA00022630"/>
    </source>
</evidence>
<dbReference type="PANTHER" id="PTHR11748">
    <property type="entry name" value="D-LACTATE DEHYDROGENASE"/>
    <property type="match status" value="1"/>
</dbReference>
<dbReference type="SUPFAM" id="SSF55103">
    <property type="entry name" value="FAD-linked oxidases, C-terminal domain"/>
    <property type="match status" value="1"/>
</dbReference>
<evidence type="ECO:0000259" key="3">
    <source>
        <dbReference type="PROSITE" id="PS51387"/>
    </source>
</evidence>
<dbReference type="InterPro" id="IPR016169">
    <property type="entry name" value="FAD-bd_PCMH_sub2"/>
</dbReference>
<dbReference type="Pfam" id="PF01565">
    <property type="entry name" value="FAD_binding_4"/>
    <property type="match status" value="1"/>
</dbReference>